<organism evidence="3 4">
    <name type="scientific">Ottowia pentelensis</name>
    <dbReference type="NCBI Taxonomy" id="511108"/>
    <lineage>
        <taxon>Bacteria</taxon>
        <taxon>Pseudomonadati</taxon>
        <taxon>Pseudomonadota</taxon>
        <taxon>Betaproteobacteria</taxon>
        <taxon>Burkholderiales</taxon>
        <taxon>Comamonadaceae</taxon>
        <taxon>Ottowia</taxon>
    </lineage>
</organism>
<accession>A0ABV6PTE6</accession>
<comment type="caution">
    <text evidence="3">The sequence shown here is derived from an EMBL/GenBank/DDBJ whole genome shotgun (WGS) entry which is preliminary data.</text>
</comment>
<dbReference type="EMBL" id="JBHLTN010000021">
    <property type="protein sequence ID" value="MFC0593118.1"/>
    <property type="molecule type" value="Genomic_DNA"/>
</dbReference>
<reference evidence="3 4" key="1">
    <citation type="submission" date="2024-09" db="EMBL/GenBank/DDBJ databases">
        <authorList>
            <person name="Sun Q."/>
            <person name="Mori K."/>
        </authorList>
    </citation>
    <scope>NUCLEOTIDE SEQUENCE [LARGE SCALE GENOMIC DNA]</scope>
    <source>
        <strain evidence="3 4">NCAIM B.02336</strain>
    </source>
</reference>
<dbReference type="Proteomes" id="UP001589834">
    <property type="component" value="Unassembled WGS sequence"/>
</dbReference>
<proteinExistence type="predicted"/>
<keyword evidence="1" id="KW-0812">Transmembrane</keyword>
<dbReference type="RefSeq" id="WP_377483073.1">
    <property type="nucleotide sequence ID" value="NZ_JBHLTN010000021.1"/>
</dbReference>
<evidence type="ECO:0000256" key="1">
    <source>
        <dbReference type="SAM" id="Phobius"/>
    </source>
</evidence>
<dbReference type="Pfam" id="PF14340">
    <property type="entry name" value="DUF4395"/>
    <property type="match status" value="1"/>
</dbReference>
<keyword evidence="1" id="KW-1133">Transmembrane helix</keyword>
<evidence type="ECO:0000313" key="4">
    <source>
        <dbReference type="Proteomes" id="UP001589834"/>
    </source>
</evidence>
<feature type="transmembrane region" description="Helical" evidence="1">
    <location>
        <begin position="84"/>
        <end position="110"/>
    </location>
</feature>
<feature type="transmembrane region" description="Helical" evidence="1">
    <location>
        <begin position="116"/>
        <end position="135"/>
    </location>
</feature>
<feature type="domain" description="DUF4395" evidence="2">
    <location>
        <begin position="12"/>
        <end position="135"/>
    </location>
</feature>
<name>A0ABV6PTE6_9BURK</name>
<evidence type="ECO:0000313" key="3">
    <source>
        <dbReference type="EMBL" id="MFC0593118.1"/>
    </source>
</evidence>
<sequence length="175" mass="19333">MDTVRELQFGPGMRAERLTEAAFLIAAIFTQDVRFAGVTFVLTLLQVVSPRWAPVAQIVARFVRFRGQHHIGDMYFDLAGSRGACAISLLAQCTCLALIAAGFPITGFVLLTVPTASFLIAPTLGFCAGCWFYVLGRDWFSRRGWLRGGFDDHHDIAVDGQAPRHQPQLRPAPQR</sequence>
<keyword evidence="4" id="KW-1185">Reference proteome</keyword>
<dbReference type="InterPro" id="IPR025508">
    <property type="entry name" value="DUF4395"/>
</dbReference>
<gene>
    <name evidence="3" type="ORF">ACFFGG_11165</name>
</gene>
<protein>
    <submittedName>
        <fullName evidence="3">DUF4395 family protein</fullName>
    </submittedName>
</protein>
<evidence type="ECO:0000259" key="2">
    <source>
        <dbReference type="Pfam" id="PF14340"/>
    </source>
</evidence>
<keyword evidence="1" id="KW-0472">Membrane</keyword>